<keyword evidence="2 4" id="KW-0067">ATP-binding</keyword>
<dbReference type="InterPro" id="IPR005337">
    <property type="entry name" value="RapZ-like"/>
</dbReference>
<sequence length="288" mass="32404">MTSRLQTVVLTGMSGAGKSVAMQAFEDFGFFCVDNLPPALIPRLLDMAEHASGRLAKMAFGCDLRGGELFEPLLQTLKAIRERKDAEVQLVFLDADDATLVRRYKESRRRHPLAQGARLLESIQEERVALAAVRQAADAVIDTSQLTANQLKQELGRRFVERVMRLPVHVMSFGFKYGVPLDADMVLDVRFLPNPHYIDGLRPYTGEDVPVYQYVMQWPATQEFLKKTEDMLDFLIPEYQREGKSHLVVGIGCTGGKHRSVAIAKHIANHLAQAADVELTHRDFRREG</sequence>
<evidence type="ECO:0000313" key="7">
    <source>
        <dbReference type="EMBL" id="SDW78061.1"/>
    </source>
</evidence>
<feature type="domain" description="RapZ C-terminal" evidence="6">
    <location>
        <begin position="167"/>
        <end position="284"/>
    </location>
</feature>
<organism evidence="7 8">
    <name type="scientific">Alicyclobacillus hesperidum</name>
    <dbReference type="NCBI Taxonomy" id="89784"/>
    <lineage>
        <taxon>Bacteria</taxon>
        <taxon>Bacillati</taxon>
        <taxon>Bacillota</taxon>
        <taxon>Bacilli</taxon>
        <taxon>Bacillales</taxon>
        <taxon>Alicyclobacillaceae</taxon>
        <taxon>Alicyclobacillus</taxon>
    </lineage>
</organism>
<dbReference type="AlphaFoldDB" id="A0A1H2WBY7"/>
<dbReference type="HAMAP" id="MF_00636">
    <property type="entry name" value="RapZ_like"/>
    <property type="match status" value="1"/>
</dbReference>
<dbReference type="InterPro" id="IPR027417">
    <property type="entry name" value="P-loop_NTPase"/>
</dbReference>
<evidence type="ECO:0000259" key="5">
    <source>
        <dbReference type="Pfam" id="PF03668"/>
    </source>
</evidence>
<dbReference type="SUPFAM" id="SSF52540">
    <property type="entry name" value="P-loop containing nucleoside triphosphate hydrolases"/>
    <property type="match status" value="1"/>
</dbReference>
<dbReference type="Pfam" id="PF03668">
    <property type="entry name" value="RapZ-like_N"/>
    <property type="match status" value="1"/>
</dbReference>
<keyword evidence="1 4" id="KW-0547">Nucleotide-binding</keyword>
<evidence type="ECO:0000256" key="1">
    <source>
        <dbReference type="ARBA" id="ARBA00022741"/>
    </source>
</evidence>
<dbReference type="InterPro" id="IPR053930">
    <property type="entry name" value="RapZ-like_N"/>
</dbReference>
<dbReference type="GO" id="GO:0005525">
    <property type="term" value="F:GTP binding"/>
    <property type="evidence" value="ECO:0007669"/>
    <property type="project" value="UniProtKB-UniRule"/>
</dbReference>
<keyword evidence="3 4" id="KW-0342">GTP-binding</keyword>
<dbReference type="Gene3D" id="3.40.50.300">
    <property type="entry name" value="P-loop containing nucleotide triphosphate hydrolases"/>
    <property type="match status" value="1"/>
</dbReference>
<keyword evidence="8" id="KW-1185">Reference proteome</keyword>
<dbReference type="Proteomes" id="UP000182589">
    <property type="component" value="Unassembled WGS sequence"/>
</dbReference>
<dbReference type="RefSeq" id="WP_074693436.1">
    <property type="nucleotide sequence ID" value="NZ_FNOJ01000014.1"/>
</dbReference>
<proteinExistence type="inferred from homology"/>
<protein>
    <submittedName>
        <fullName evidence="7">UPF0042 nucleotide-binding protein</fullName>
    </submittedName>
</protein>
<name>A0A1H2WBY7_9BACL</name>
<evidence type="ECO:0000256" key="3">
    <source>
        <dbReference type="ARBA" id="ARBA00023134"/>
    </source>
</evidence>
<dbReference type="PANTHER" id="PTHR30448">
    <property type="entry name" value="RNASE ADAPTER PROTEIN RAPZ"/>
    <property type="match status" value="1"/>
</dbReference>
<evidence type="ECO:0000256" key="2">
    <source>
        <dbReference type="ARBA" id="ARBA00022840"/>
    </source>
</evidence>
<dbReference type="STRING" id="89784.SAMN04489725_11451"/>
<accession>A0A1H2WBY7</accession>
<dbReference type="PANTHER" id="PTHR30448:SF0">
    <property type="entry name" value="RNASE ADAPTER PROTEIN RAPZ"/>
    <property type="match status" value="1"/>
</dbReference>
<dbReference type="GO" id="GO:0005524">
    <property type="term" value="F:ATP binding"/>
    <property type="evidence" value="ECO:0007669"/>
    <property type="project" value="UniProtKB-UniRule"/>
</dbReference>
<dbReference type="EMBL" id="FNOJ01000014">
    <property type="protein sequence ID" value="SDW78061.1"/>
    <property type="molecule type" value="Genomic_DNA"/>
</dbReference>
<evidence type="ECO:0000259" key="6">
    <source>
        <dbReference type="Pfam" id="PF22740"/>
    </source>
</evidence>
<dbReference type="NCBIfam" id="NF003828">
    <property type="entry name" value="PRK05416.1"/>
    <property type="match status" value="1"/>
</dbReference>
<dbReference type="Pfam" id="PF22740">
    <property type="entry name" value="PapZ_C"/>
    <property type="match status" value="1"/>
</dbReference>
<reference evidence="8" key="1">
    <citation type="submission" date="2016-10" db="EMBL/GenBank/DDBJ databases">
        <authorList>
            <person name="Varghese N."/>
        </authorList>
    </citation>
    <scope>NUCLEOTIDE SEQUENCE [LARGE SCALE GENOMIC DNA]</scope>
    <source>
        <strain evidence="8">DSM 12489</strain>
    </source>
</reference>
<evidence type="ECO:0000313" key="8">
    <source>
        <dbReference type="Proteomes" id="UP000182589"/>
    </source>
</evidence>
<feature type="binding site" evidence="4">
    <location>
        <begin position="63"/>
        <end position="66"/>
    </location>
    <ligand>
        <name>GTP</name>
        <dbReference type="ChEBI" id="CHEBI:37565"/>
    </ligand>
</feature>
<feature type="domain" description="RapZ-like N-terminal" evidence="5">
    <location>
        <begin position="6"/>
        <end position="159"/>
    </location>
</feature>
<feature type="binding site" evidence="4">
    <location>
        <begin position="12"/>
        <end position="19"/>
    </location>
    <ligand>
        <name>ATP</name>
        <dbReference type="ChEBI" id="CHEBI:30616"/>
    </ligand>
</feature>
<gene>
    <name evidence="7" type="ORF">SAMN04489725_11451</name>
</gene>
<dbReference type="InterPro" id="IPR053931">
    <property type="entry name" value="RapZ_C"/>
</dbReference>
<dbReference type="PIRSF" id="PIRSF005052">
    <property type="entry name" value="P-loopkin"/>
    <property type="match status" value="1"/>
</dbReference>
<evidence type="ECO:0000256" key="4">
    <source>
        <dbReference type="HAMAP-Rule" id="MF_00636"/>
    </source>
</evidence>